<dbReference type="KEGG" id="bmic:BMR1_03g03445"/>
<proteinExistence type="predicted"/>
<dbReference type="RefSeq" id="XP_012649300.1">
    <property type="nucleotide sequence ID" value="XM_012793846.1"/>
</dbReference>
<dbReference type="GeneID" id="24425335"/>
<dbReference type="OMA" id="EHTANDM"/>
<feature type="compositionally biased region" description="Basic and acidic residues" evidence="1">
    <location>
        <begin position="255"/>
        <end position="266"/>
    </location>
</feature>
<dbReference type="EMBL" id="LN871598">
    <property type="protein sequence ID" value="CTQ41289.1"/>
    <property type="molecule type" value="Genomic_DNA"/>
</dbReference>
<organism evidence="2 3">
    <name type="scientific">Babesia microti (strain RI)</name>
    <dbReference type="NCBI Taxonomy" id="1133968"/>
    <lineage>
        <taxon>Eukaryota</taxon>
        <taxon>Sar</taxon>
        <taxon>Alveolata</taxon>
        <taxon>Apicomplexa</taxon>
        <taxon>Aconoidasida</taxon>
        <taxon>Piroplasmida</taxon>
        <taxon>Babesiidae</taxon>
        <taxon>Babesia</taxon>
    </lineage>
</organism>
<keyword evidence="3" id="KW-1185">Reference proteome</keyword>
<reference evidence="2 3" key="3">
    <citation type="journal article" date="2016" name="Sci. Rep.">
        <title>Genome-wide diversity and gene expression profiling of Babesia microti isolates identify polymorphic genes that mediate host-pathogen interactions.</title>
        <authorList>
            <person name="Silva J.C."/>
            <person name="Cornillot E."/>
            <person name="McCracken C."/>
            <person name="Usmani-Brown S."/>
            <person name="Dwivedi A."/>
            <person name="Ifeonu O.O."/>
            <person name="Crabtree J."/>
            <person name="Gotia H.T."/>
            <person name="Virji A.Z."/>
            <person name="Reynes C."/>
            <person name="Colinge J."/>
            <person name="Kumar V."/>
            <person name="Lawres L."/>
            <person name="Pazzi J.E."/>
            <person name="Pablo J.V."/>
            <person name="Hung C."/>
            <person name="Brancato J."/>
            <person name="Kumari P."/>
            <person name="Orvis J."/>
            <person name="Tretina K."/>
            <person name="Chibucos M."/>
            <person name="Ott S."/>
            <person name="Sadzewicz L."/>
            <person name="Sengamalay N."/>
            <person name="Shetty A.C."/>
            <person name="Su Q."/>
            <person name="Tallon L."/>
            <person name="Fraser C.M."/>
            <person name="Frutos R."/>
            <person name="Molina D.M."/>
            <person name="Krause P.J."/>
            <person name="Ben Mamoun C."/>
        </authorList>
    </citation>
    <scope>NUCLEOTIDE SEQUENCE [LARGE SCALE GENOMIC DNA]</scope>
    <source>
        <strain evidence="2 3">RI</strain>
    </source>
</reference>
<accession>A0A0K3ANI4</accession>
<evidence type="ECO:0000313" key="3">
    <source>
        <dbReference type="Proteomes" id="UP000002899"/>
    </source>
</evidence>
<feature type="region of interest" description="Disordered" evidence="1">
    <location>
        <begin position="255"/>
        <end position="278"/>
    </location>
</feature>
<dbReference type="AlphaFoldDB" id="A0A0K3ANI4"/>
<dbReference type="OrthoDB" id="436841at2759"/>
<evidence type="ECO:0000313" key="2">
    <source>
        <dbReference type="EMBL" id="CTQ41289.1"/>
    </source>
</evidence>
<sequence length="278" mass="31755">MSESCPLVDPMGKPMGLVPTTAKVHDTILNFERGGPDNDDTDDVNMKYQVFKEILESVQDRIRHESQSRADTMNVLQKETEKATNDLLFKLHNEIFKRIDSTSVELRNALERATKLEASIDELKRETSMVFMNDLSLIQQQLTHLTNDFSDQCNISREIDESILARANQIDKSTAQLITVQYNEVKKAISTLENKIDKTVVRFKNNQSNLYNSIKHELQALTRALELATQARKDSDECIVQAIDEMMNLLPKELQLSDKEPQKYGEDTSNQNNDEDAC</sequence>
<reference evidence="2 3" key="1">
    <citation type="journal article" date="2012" name="Nucleic Acids Res.">
        <title>Sequencing of the smallest Apicomplexan genome from the human pathogen Babesia microti.</title>
        <authorList>
            <person name="Cornillot E."/>
            <person name="Hadj-Kaddour K."/>
            <person name="Dassouli A."/>
            <person name="Noel B."/>
            <person name="Ranwez V."/>
            <person name="Vacherie B."/>
            <person name="Augagneur Y."/>
            <person name="Bres V."/>
            <person name="Duclos A."/>
            <person name="Randazzo S."/>
            <person name="Carcy B."/>
            <person name="Debierre-Grockiego F."/>
            <person name="Delbecq S."/>
            <person name="Moubri-Menage K."/>
            <person name="Shams-Eldin H."/>
            <person name="Usmani-Brown S."/>
            <person name="Bringaud F."/>
            <person name="Wincker P."/>
            <person name="Vivares C.P."/>
            <person name="Schwarz R.T."/>
            <person name="Schetters T.P."/>
            <person name="Krause P.J."/>
            <person name="Gorenflot A."/>
            <person name="Berry V."/>
            <person name="Barbe V."/>
            <person name="Ben Mamoun C."/>
        </authorList>
    </citation>
    <scope>NUCLEOTIDE SEQUENCE [LARGE SCALE GENOMIC DNA]</scope>
    <source>
        <strain evidence="2 3">RI</strain>
    </source>
</reference>
<dbReference type="VEuPathDB" id="PiroplasmaDB:BMR1_03g03445"/>
<name>A0A0K3ANI4_BABMR</name>
<reference evidence="2 3" key="2">
    <citation type="journal article" date="2013" name="PLoS ONE">
        <title>Whole genome mapping and re-organization of the nuclear and mitochondrial genomes of Babesia microti isolates.</title>
        <authorList>
            <person name="Cornillot E."/>
            <person name="Dassouli A."/>
            <person name="Garg A."/>
            <person name="Pachikara N."/>
            <person name="Randazzo S."/>
            <person name="Depoix D."/>
            <person name="Carcy B."/>
            <person name="Delbecq S."/>
            <person name="Frutos R."/>
            <person name="Silva J.C."/>
            <person name="Sutton R."/>
            <person name="Krause P.J."/>
            <person name="Mamoun C.B."/>
        </authorList>
    </citation>
    <scope>NUCLEOTIDE SEQUENCE [LARGE SCALE GENOMIC DNA]</scope>
    <source>
        <strain evidence="2 3">RI</strain>
    </source>
</reference>
<protein>
    <submittedName>
        <fullName evidence="2">SF-assemblin, putative</fullName>
    </submittedName>
</protein>
<evidence type="ECO:0000256" key="1">
    <source>
        <dbReference type="SAM" id="MobiDB-lite"/>
    </source>
</evidence>
<dbReference type="Proteomes" id="UP000002899">
    <property type="component" value="Chromosome III"/>
</dbReference>